<evidence type="ECO:0000313" key="2">
    <source>
        <dbReference type="EMBL" id="RCH77536.1"/>
    </source>
</evidence>
<reference evidence="2 3" key="1">
    <citation type="journal article" date="2018" name="G3 (Bethesda)">
        <title>Phylogenetic and Phylogenomic Definition of Rhizopus Species.</title>
        <authorList>
            <person name="Gryganskyi A.P."/>
            <person name="Golan J."/>
            <person name="Dolatabadi S."/>
            <person name="Mondo S."/>
            <person name="Robb S."/>
            <person name="Idnurm A."/>
            <person name="Muszewska A."/>
            <person name="Steczkiewicz K."/>
            <person name="Masonjones S."/>
            <person name="Liao H.L."/>
            <person name="Gajdeczka M.T."/>
            <person name="Anike F."/>
            <person name="Vuek A."/>
            <person name="Anishchenko I.M."/>
            <person name="Voigt K."/>
            <person name="de Hoog G.S."/>
            <person name="Smith M.E."/>
            <person name="Heitman J."/>
            <person name="Vilgalys R."/>
            <person name="Stajich J.E."/>
        </authorList>
    </citation>
    <scope>NUCLEOTIDE SEQUENCE [LARGE SCALE GENOMIC DNA]</scope>
    <source>
        <strain evidence="2 3">LSU 92-RS-03</strain>
    </source>
</reference>
<sequence>MTTENLHRKIMKSSKKKTVSDKVVDPEVFGQTLQASMAQVPPSLRPGMRAWYEKQQRREEEIQKKKDSKEKKKKGKNKDKGGKTKDEPSLEKID</sequence>
<dbReference type="STRING" id="4846.A0A367IIT6"/>
<keyword evidence="3" id="KW-1185">Reference proteome</keyword>
<protein>
    <submittedName>
        <fullName evidence="2">Uncharacterized protein</fullName>
    </submittedName>
</protein>
<feature type="compositionally biased region" description="Basic and acidic residues" evidence="1">
    <location>
        <begin position="51"/>
        <end position="70"/>
    </location>
</feature>
<name>A0A367IIT6_RHIST</name>
<feature type="region of interest" description="Disordered" evidence="1">
    <location>
        <begin position="1"/>
        <end position="23"/>
    </location>
</feature>
<dbReference type="EMBL" id="PJQM01007986">
    <property type="protein sequence ID" value="RCH77536.1"/>
    <property type="molecule type" value="Genomic_DNA"/>
</dbReference>
<dbReference type="AlphaFoldDB" id="A0A367IIT6"/>
<organism evidence="2 3">
    <name type="scientific">Rhizopus stolonifer</name>
    <name type="common">Rhizopus nigricans</name>
    <dbReference type="NCBI Taxonomy" id="4846"/>
    <lineage>
        <taxon>Eukaryota</taxon>
        <taxon>Fungi</taxon>
        <taxon>Fungi incertae sedis</taxon>
        <taxon>Mucoromycota</taxon>
        <taxon>Mucoromycotina</taxon>
        <taxon>Mucoromycetes</taxon>
        <taxon>Mucorales</taxon>
        <taxon>Mucorineae</taxon>
        <taxon>Rhizopodaceae</taxon>
        <taxon>Rhizopus</taxon>
    </lineage>
</organism>
<evidence type="ECO:0000256" key="1">
    <source>
        <dbReference type="SAM" id="MobiDB-lite"/>
    </source>
</evidence>
<proteinExistence type="predicted"/>
<feature type="region of interest" description="Disordered" evidence="1">
    <location>
        <begin position="38"/>
        <end position="94"/>
    </location>
</feature>
<dbReference type="Proteomes" id="UP000253551">
    <property type="component" value="Unassembled WGS sequence"/>
</dbReference>
<accession>A0A367IIT6</accession>
<comment type="caution">
    <text evidence="2">The sequence shown here is derived from an EMBL/GenBank/DDBJ whole genome shotgun (WGS) entry which is preliminary data.</text>
</comment>
<gene>
    <name evidence="2" type="ORF">CU098_006559</name>
</gene>
<feature type="non-terminal residue" evidence="2">
    <location>
        <position position="94"/>
    </location>
</feature>
<evidence type="ECO:0000313" key="3">
    <source>
        <dbReference type="Proteomes" id="UP000253551"/>
    </source>
</evidence>
<feature type="compositionally biased region" description="Basic and acidic residues" evidence="1">
    <location>
        <begin position="78"/>
        <end position="94"/>
    </location>
</feature>
<feature type="compositionally biased region" description="Basic residues" evidence="1">
    <location>
        <begin position="8"/>
        <end position="17"/>
    </location>
</feature>